<proteinExistence type="predicted"/>
<reference evidence="1" key="1">
    <citation type="submission" date="2022-08" db="EMBL/GenBank/DDBJ databases">
        <authorList>
            <person name="Kallberg Y."/>
            <person name="Tangrot J."/>
            <person name="Rosling A."/>
        </authorList>
    </citation>
    <scope>NUCLEOTIDE SEQUENCE</scope>
    <source>
        <strain evidence="1">Wild A</strain>
    </source>
</reference>
<dbReference type="EMBL" id="CAMKVN010010250">
    <property type="protein sequence ID" value="CAI2193957.1"/>
    <property type="molecule type" value="Genomic_DNA"/>
</dbReference>
<protein>
    <submittedName>
        <fullName evidence="1">13782_t:CDS:1</fullName>
    </submittedName>
</protein>
<keyword evidence="2" id="KW-1185">Reference proteome</keyword>
<gene>
    <name evidence="1" type="ORF">FWILDA_LOCUS16336</name>
</gene>
<feature type="non-terminal residue" evidence="1">
    <location>
        <position position="1"/>
    </location>
</feature>
<name>A0A9W4T659_9GLOM</name>
<accession>A0A9W4T659</accession>
<dbReference type="Proteomes" id="UP001153678">
    <property type="component" value="Unassembled WGS sequence"/>
</dbReference>
<evidence type="ECO:0000313" key="1">
    <source>
        <dbReference type="EMBL" id="CAI2193957.1"/>
    </source>
</evidence>
<evidence type="ECO:0000313" key="2">
    <source>
        <dbReference type="Proteomes" id="UP001153678"/>
    </source>
</evidence>
<sequence>ESLTEDRPKKTISDWVCITIALIVVNDEDTEEITRLKKYLYRVMIPL</sequence>
<comment type="caution">
    <text evidence="1">The sequence shown here is derived from an EMBL/GenBank/DDBJ whole genome shotgun (WGS) entry which is preliminary data.</text>
</comment>
<dbReference type="AlphaFoldDB" id="A0A9W4T659"/>
<organism evidence="1 2">
    <name type="scientific">Funneliformis geosporum</name>
    <dbReference type="NCBI Taxonomy" id="1117311"/>
    <lineage>
        <taxon>Eukaryota</taxon>
        <taxon>Fungi</taxon>
        <taxon>Fungi incertae sedis</taxon>
        <taxon>Mucoromycota</taxon>
        <taxon>Glomeromycotina</taxon>
        <taxon>Glomeromycetes</taxon>
        <taxon>Glomerales</taxon>
        <taxon>Glomeraceae</taxon>
        <taxon>Funneliformis</taxon>
    </lineage>
</organism>